<dbReference type="EMBL" id="JADILZ010000028">
    <property type="protein sequence ID" value="MBO8477856.1"/>
    <property type="molecule type" value="Genomic_DNA"/>
</dbReference>
<dbReference type="Proteomes" id="UP000823771">
    <property type="component" value="Unassembled WGS sequence"/>
</dbReference>
<comment type="caution">
    <text evidence="1">The sequence shown here is derived from an EMBL/GenBank/DDBJ whole genome shotgun (WGS) entry which is preliminary data.</text>
</comment>
<evidence type="ECO:0000313" key="1">
    <source>
        <dbReference type="EMBL" id="MBO8477856.1"/>
    </source>
</evidence>
<dbReference type="AlphaFoldDB" id="A0A9D9NLG3"/>
<name>A0A9D9NLG3_9BACT</name>
<gene>
    <name evidence="1" type="ORF">IAB80_03040</name>
</gene>
<sequence length="112" mass="12613">MKGIALSVPDGKVVKAVRSTIIISNKEGIPRLLFTGNGDCNPNISHTWYSRDLRPGDKFRIRHCDMAESELSVPEYTVDYGNPDATNAMVLEDYRKLRKELIEEGLISENEC</sequence>
<accession>A0A9D9NLG3</accession>
<evidence type="ECO:0000313" key="2">
    <source>
        <dbReference type="Proteomes" id="UP000823771"/>
    </source>
</evidence>
<reference evidence="1" key="2">
    <citation type="journal article" date="2021" name="PeerJ">
        <title>Extensive microbial diversity within the chicken gut microbiome revealed by metagenomics and culture.</title>
        <authorList>
            <person name="Gilroy R."/>
            <person name="Ravi A."/>
            <person name="Getino M."/>
            <person name="Pursley I."/>
            <person name="Horton D.L."/>
            <person name="Alikhan N.F."/>
            <person name="Baker D."/>
            <person name="Gharbi K."/>
            <person name="Hall N."/>
            <person name="Watson M."/>
            <person name="Adriaenssens E.M."/>
            <person name="Foster-Nyarko E."/>
            <person name="Jarju S."/>
            <person name="Secka A."/>
            <person name="Antonio M."/>
            <person name="Oren A."/>
            <person name="Chaudhuri R.R."/>
            <person name="La Ragione R."/>
            <person name="Hildebrand F."/>
            <person name="Pallen M.J."/>
        </authorList>
    </citation>
    <scope>NUCLEOTIDE SEQUENCE</scope>
    <source>
        <strain evidence="1">2478</strain>
    </source>
</reference>
<proteinExistence type="predicted"/>
<reference evidence="1" key="1">
    <citation type="submission" date="2020-10" db="EMBL/GenBank/DDBJ databases">
        <authorList>
            <person name="Gilroy R."/>
        </authorList>
    </citation>
    <scope>NUCLEOTIDE SEQUENCE</scope>
    <source>
        <strain evidence="1">2478</strain>
    </source>
</reference>
<protein>
    <submittedName>
        <fullName evidence="1">Uncharacterized protein</fullName>
    </submittedName>
</protein>
<organism evidence="1 2">
    <name type="scientific">Candidatus Cryptobacteroides excrementipullorum</name>
    <dbReference type="NCBI Taxonomy" id="2840761"/>
    <lineage>
        <taxon>Bacteria</taxon>
        <taxon>Pseudomonadati</taxon>
        <taxon>Bacteroidota</taxon>
        <taxon>Bacteroidia</taxon>
        <taxon>Bacteroidales</taxon>
        <taxon>Candidatus Cryptobacteroides</taxon>
    </lineage>
</organism>